<dbReference type="PROSITE" id="PS50950">
    <property type="entry name" value="ZF_THAP"/>
    <property type="match status" value="1"/>
</dbReference>
<keyword evidence="8" id="KW-1185">Reference proteome</keyword>
<evidence type="ECO:0000256" key="2">
    <source>
        <dbReference type="ARBA" id="ARBA00022771"/>
    </source>
</evidence>
<evidence type="ECO:0000256" key="5">
    <source>
        <dbReference type="SAM" id="Coils"/>
    </source>
</evidence>
<dbReference type="OrthoDB" id="7726438at2759"/>
<feature type="compositionally biased region" description="Polar residues" evidence="6">
    <location>
        <begin position="120"/>
        <end position="150"/>
    </location>
</feature>
<reference evidence="7" key="2">
    <citation type="submission" date="2020-05" db="UniProtKB">
        <authorList>
            <consortium name="EnsemblMetazoa"/>
        </authorList>
    </citation>
    <scope>IDENTIFICATION</scope>
    <source>
        <strain evidence="7">LVP_AGWG</strain>
    </source>
</reference>
<gene>
    <name evidence="7" type="primary">110678813</name>
</gene>
<evidence type="ECO:0000256" key="3">
    <source>
        <dbReference type="ARBA" id="ARBA00022833"/>
    </source>
</evidence>
<dbReference type="InParanoid" id="A0A6I8U481"/>
<reference evidence="7 8" key="1">
    <citation type="submission" date="2017-06" db="EMBL/GenBank/DDBJ databases">
        <title>Aedes aegypti genome working group (AGWG) sequencing and assembly.</title>
        <authorList>
            <consortium name="Aedes aegypti Genome Working Group (AGWG)"/>
            <person name="Matthews B.J."/>
        </authorList>
    </citation>
    <scope>NUCLEOTIDE SEQUENCE [LARGE SCALE GENOMIC DNA]</scope>
    <source>
        <strain evidence="7 8">LVP_AGWG</strain>
    </source>
</reference>
<dbReference type="EnsemblMetazoa" id="AAEL022330-RA">
    <property type="protein sequence ID" value="AAEL022330-PA"/>
    <property type="gene ID" value="AAEL022330"/>
</dbReference>
<evidence type="ECO:0000256" key="1">
    <source>
        <dbReference type="ARBA" id="ARBA00022723"/>
    </source>
</evidence>
<keyword evidence="2" id="KW-0863">Zinc-finger</keyword>
<dbReference type="SUPFAM" id="SSF57716">
    <property type="entry name" value="Glucocorticoid receptor-like (DNA-binding domain)"/>
    <property type="match status" value="1"/>
</dbReference>
<dbReference type="Gene3D" id="6.20.210.20">
    <property type="entry name" value="THAP domain"/>
    <property type="match status" value="1"/>
</dbReference>
<feature type="region of interest" description="Disordered" evidence="6">
    <location>
        <begin position="80"/>
        <end position="101"/>
    </location>
</feature>
<dbReference type="GO" id="GO:0003677">
    <property type="term" value="F:DNA binding"/>
    <property type="evidence" value="ECO:0007669"/>
    <property type="project" value="UniProtKB-UniRule"/>
</dbReference>
<feature type="region of interest" description="Disordered" evidence="6">
    <location>
        <begin position="120"/>
        <end position="166"/>
    </location>
</feature>
<feature type="coiled-coil region" evidence="5">
    <location>
        <begin position="322"/>
        <end position="349"/>
    </location>
</feature>
<proteinExistence type="predicted"/>
<dbReference type="InterPro" id="IPR006612">
    <property type="entry name" value="THAP_Znf"/>
</dbReference>
<protein>
    <submittedName>
        <fullName evidence="7">Uncharacterized protein</fullName>
    </submittedName>
</protein>
<name>A0A6I8U481_AEDAE</name>
<keyword evidence="3" id="KW-0862">Zinc</keyword>
<keyword evidence="1" id="KW-0479">Metal-binding</keyword>
<dbReference type="GO" id="GO:0008270">
    <property type="term" value="F:zinc ion binding"/>
    <property type="evidence" value="ECO:0007669"/>
    <property type="project" value="UniProtKB-KW"/>
</dbReference>
<organism evidence="7 8">
    <name type="scientific">Aedes aegypti</name>
    <name type="common">Yellowfever mosquito</name>
    <name type="synonym">Culex aegypti</name>
    <dbReference type="NCBI Taxonomy" id="7159"/>
    <lineage>
        <taxon>Eukaryota</taxon>
        <taxon>Metazoa</taxon>
        <taxon>Ecdysozoa</taxon>
        <taxon>Arthropoda</taxon>
        <taxon>Hexapoda</taxon>
        <taxon>Insecta</taxon>
        <taxon>Pterygota</taxon>
        <taxon>Neoptera</taxon>
        <taxon>Endopterygota</taxon>
        <taxon>Diptera</taxon>
        <taxon>Nematocera</taxon>
        <taxon>Culicoidea</taxon>
        <taxon>Culicidae</taxon>
        <taxon>Culicinae</taxon>
        <taxon>Aedini</taxon>
        <taxon>Aedes</taxon>
        <taxon>Stegomyia</taxon>
    </lineage>
</organism>
<evidence type="ECO:0000256" key="6">
    <source>
        <dbReference type="SAM" id="MobiDB-lite"/>
    </source>
</evidence>
<keyword evidence="5" id="KW-0175">Coiled coil</keyword>
<dbReference type="PANTHER" id="PTHR46927">
    <property type="entry name" value="AGAP005574-PA"/>
    <property type="match status" value="1"/>
</dbReference>
<evidence type="ECO:0000313" key="7">
    <source>
        <dbReference type="EnsemblMetazoa" id="AAEL022330-PA"/>
    </source>
</evidence>
<dbReference type="Pfam" id="PF05485">
    <property type="entry name" value="THAP"/>
    <property type="match status" value="1"/>
</dbReference>
<dbReference type="SMART" id="SM00980">
    <property type="entry name" value="THAP"/>
    <property type="match status" value="1"/>
</dbReference>
<dbReference type="SMART" id="SM00692">
    <property type="entry name" value="DM3"/>
    <property type="match status" value="1"/>
</dbReference>
<dbReference type="InterPro" id="IPR038441">
    <property type="entry name" value="THAP_Znf_sf"/>
</dbReference>
<accession>A0A6I8U481</accession>
<dbReference type="Proteomes" id="UP000008820">
    <property type="component" value="Chromosome 3"/>
</dbReference>
<dbReference type="InterPro" id="IPR052224">
    <property type="entry name" value="THAP_domain_protein"/>
</dbReference>
<evidence type="ECO:0000256" key="4">
    <source>
        <dbReference type="ARBA" id="ARBA00023125"/>
    </source>
</evidence>
<dbReference type="PANTHER" id="PTHR46927:SF3">
    <property type="entry name" value="THAP-TYPE DOMAIN-CONTAINING PROTEIN"/>
    <property type="match status" value="1"/>
</dbReference>
<dbReference type="AlphaFoldDB" id="A0A6I8U481"/>
<evidence type="ECO:0000313" key="8">
    <source>
        <dbReference type="Proteomes" id="UP000008820"/>
    </source>
</evidence>
<keyword evidence="4" id="KW-0238">DNA-binding</keyword>
<sequence>MPVCALKTCKIPSYRVRKLSLSISFHLFPKNISIRHRWLSFCGIKDGPNLYLCSQHFLRSDYENRYMDHARQKLLKNAVPTIRSPPPEIPSARSQRAERKNRSDLVAKLIEEYDSDLLNHENQYPSESRPSPISACDSTEQSNQIPSTKEANLGADVVPTQSSAPPGLLTLSDDVLNDDALETEISAQFSNQFNILTECHSTDLAHAGPESENVEERSAVFSTDAAPTQSNLLPVLTISTDEVIEVVAPKSKVSEQFRSQLNEQTVLYSPDWIHISQEHETFIDHNEQIEDRENITLQPIQNGLDVLLEAIALNENGPREVVSKANSKNAELAREVENQKEIIKKLKQSVCIILLFS</sequence>